<dbReference type="Proteomes" id="UP001152797">
    <property type="component" value="Unassembled WGS sequence"/>
</dbReference>
<reference evidence="2" key="2">
    <citation type="submission" date="2024-04" db="EMBL/GenBank/DDBJ databases">
        <authorList>
            <person name="Chen Y."/>
            <person name="Shah S."/>
            <person name="Dougan E. K."/>
            <person name="Thang M."/>
            <person name="Chan C."/>
        </authorList>
    </citation>
    <scope>NUCLEOTIDE SEQUENCE [LARGE SCALE GENOMIC DNA]</scope>
</reference>
<keyword evidence="4" id="KW-1185">Reference proteome</keyword>
<reference evidence="1" key="1">
    <citation type="submission" date="2022-10" db="EMBL/GenBank/DDBJ databases">
        <authorList>
            <person name="Chen Y."/>
            <person name="Dougan E. K."/>
            <person name="Chan C."/>
            <person name="Rhodes N."/>
            <person name="Thang M."/>
        </authorList>
    </citation>
    <scope>NUCLEOTIDE SEQUENCE</scope>
</reference>
<evidence type="ECO:0000313" key="4">
    <source>
        <dbReference type="Proteomes" id="UP001152797"/>
    </source>
</evidence>
<name>A0A9P1GIP4_9DINO</name>
<comment type="caution">
    <text evidence="1">The sequence shown here is derived from an EMBL/GenBank/DDBJ whole genome shotgun (WGS) entry which is preliminary data.</text>
</comment>
<evidence type="ECO:0000313" key="1">
    <source>
        <dbReference type="EMBL" id="CAI4011802.1"/>
    </source>
</evidence>
<dbReference type="EMBL" id="CAMXCT020005235">
    <property type="protein sequence ID" value="CAL1165177.1"/>
    <property type="molecule type" value="Genomic_DNA"/>
</dbReference>
<evidence type="ECO:0000313" key="2">
    <source>
        <dbReference type="EMBL" id="CAL1165177.1"/>
    </source>
</evidence>
<accession>A0A9P1GIP4</accession>
<gene>
    <name evidence="1" type="ORF">C1SCF055_LOCUS36931</name>
</gene>
<dbReference type="OrthoDB" id="441938at2759"/>
<dbReference type="AlphaFoldDB" id="A0A9P1GIP4"/>
<protein>
    <submittedName>
        <fullName evidence="3">7,8-didemethyl-8-hydroxy-5-deazariboflavin synthase</fullName>
    </submittedName>
</protein>
<organism evidence="1">
    <name type="scientific">Cladocopium goreaui</name>
    <dbReference type="NCBI Taxonomy" id="2562237"/>
    <lineage>
        <taxon>Eukaryota</taxon>
        <taxon>Sar</taxon>
        <taxon>Alveolata</taxon>
        <taxon>Dinophyceae</taxon>
        <taxon>Suessiales</taxon>
        <taxon>Symbiodiniaceae</taxon>
        <taxon>Cladocopium</taxon>
    </lineage>
</organism>
<dbReference type="EMBL" id="CAMXCT030005235">
    <property type="protein sequence ID" value="CAL4799114.1"/>
    <property type="molecule type" value="Genomic_DNA"/>
</dbReference>
<sequence>MTNPWDPGSHRFGRLIEAARRGDIVAPADLRYLQGLPKQGAKETDTSRARIVSFLRGVYESTAETLPDVRDDTYDADEAVSVGLVVPELQDPYAETLGAGPEPVVQAGKKKKVHSKKFSITLNPDRKAAFEGQERFLPPGSMKDYCEQFNDVHPRAHDERPVSFTTFWKVWHQEFSFMKFRAASSHSMCATCLKHKLLIRAMCGHLLARKQQVQAYAAHLRAQYQDRLTYWDIRGVSRDRTPFEVCAIIDGMDQGKFAYPRSDLFRSKDLSGMNRPRAHIAASILHGRMVVFTVSPADLPKDANASIETTAHCIHLLSQMVPEIIQDFLDNRLSRPHEPERHAVLLDQCRDWRAYLQTGVPVHLTGIGGPRAPHVFEFDRRCNLGDSVAWVKSFPYFVYSHC</sequence>
<proteinExistence type="predicted"/>
<evidence type="ECO:0000313" key="3">
    <source>
        <dbReference type="EMBL" id="CAL4799114.1"/>
    </source>
</evidence>
<dbReference type="EMBL" id="CAMXCT010005235">
    <property type="protein sequence ID" value="CAI4011802.1"/>
    <property type="molecule type" value="Genomic_DNA"/>
</dbReference>